<dbReference type="InterPro" id="IPR051909">
    <property type="entry name" value="MFP_Cation_Efflux"/>
</dbReference>
<dbReference type="GO" id="GO:0022857">
    <property type="term" value="F:transmembrane transporter activity"/>
    <property type="evidence" value="ECO:0007669"/>
    <property type="project" value="InterPro"/>
</dbReference>
<keyword evidence="10" id="KW-1185">Reference proteome</keyword>
<dbReference type="OrthoDB" id="9806939at2"/>
<dbReference type="Pfam" id="PF25919">
    <property type="entry name" value="BSH_CusB"/>
    <property type="match status" value="1"/>
</dbReference>
<dbReference type="GO" id="GO:0030288">
    <property type="term" value="C:outer membrane-bounded periplasmic space"/>
    <property type="evidence" value="ECO:0007669"/>
    <property type="project" value="TreeGrafter"/>
</dbReference>
<accession>A0A5B8Y6I4</accession>
<reference evidence="9 10" key="1">
    <citation type="submission" date="2019-06" db="EMBL/GenBank/DDBJ databases">
        <title>Persicimonas caeni gen. nov., sp. nov., a predatory bacterium isolated from solar saltern.</title>
        <authorList>
            <person name="Wang S."/>
        </authorList>
    </citation>
    <scope>NUCLEOTIDE SEQUENCE [LARGE SCALE GENOMIC DNA]</scope>
    <source>
        <strain evidence="9 10">YN101</strain>
    </source>
</reference>
<dbReference type="PANTHER" id="PTHR30097:SF15">
    <property type="entry name" value="CATION EFFLUX SYSTEM PROTEIN CUSB"/>
    <property type="match status" value="1"/>
</dbReference>
<proteinExistence type="inferred from homology"/>
<dbReference type="GO" id="GO:0046914">
    <property type="term" value="F:transition metal ion binding"/>
    <property type="evidence" value="ECO:0007669"/>
    <property type="project" value="TreeGrafter"/>
</dbReference>
<dbReference type="NCBIfam" id="TIGR01730">
    <property type="entry name" value="RND_mfp"/>
    <property type="match status" value="1"/>
</dbReference>
<dbReference type="InterPro" id="IPR058649">
    <property type="entry name" value="CzcB_C"/>
</dbReference>
<feature type="domain" description="Heavy metal binding" evidence="4">
    <location>
        <begin position="63"/>
        <end position="90"/>
    </location>
</feature>
<dbReference type="GO" id="GO:0015679">
    <property type="term" value="P:plasma membrane copper ion transport"/>
    <property type="evidence" value="ECO:0007669"/>
    <property type="project" value="TreeGrafter"/>
</dbReference>
<dbReference type="InterPro" id="IPR045800">
    <property type="entry name" value="HMBD"/>
</dbReference>
<evidence type="ECO:0000313" key="9">
    <source>
        <dbReference type="EMBL" id="QDG50148.1"/>
    </source>
</evidence>
<dbReference type="InterPro" id="IPR058790">
    <property type="entry name" value="BSH_CusB"/>
</dbReference>
<feature type="region of interest" description="Disordered" evidence="3">
    <location>
        <begin position="35"/>
        <end position="58"/>
    </location>
</feature>
<dbReference type="SUPFAM" id="SSF111369">
    <property type="entry name" value="HlyD-like secretion proteins"/>
    <property type="match status" value="1"/>
</dbReference>
<evidence type="ECO:0000259" key="5">
    <source>
        <dbReference type="Pfam" id="PF25869"/>
    </source>
</evidence>
<dbReference type="AlphaFoldDB" id="A0A4Y6PPA4"/>
<feature type="region of interest" description="Disordered" evidence="3">
    <location>
        <begin position="425"/>
        <end position="463"/>
    </location>
</feature>
<dbReference type="InterPro" id="IPR006143">
    <property type="entry name" value="RND_pump_MFP"/>
</dbReference>
<comment type="similarity">
    <text evidence="1">Belongs to the membrane fusion protein (MFP) (TC 8.A.1) family.</text>
</comment>
<evidence type="ECO:0000259" key="6">
    <source>
        <dbReference type="Pfam" id="PF25919"/>
    </source>
</evidence>
<feature type="region of interest" description="Disordered" evidence="3">
    <location>
        <begin position="500"/>
        <end position="522"/>
    </location>
</feature>
<evidence type="ECO:0000256" key="1">
    <source>
        <dbReference type="ARBA" id="ARBA00009477"/>
    </source>
</evidence>
<feature type="domain" description="CusB-like three alpha-helical bundle" evidence="5">
    <location>
        <begin position="183"/>
        <end position="232"/>
    </location>
</feature>
<dbReference type="Pfam" id="PF19335">
    <property type="entry name" value="HMBD"/>
    <property type="match status" value="1"/>
</dbReference>
<dbReference type="FunFam" id="2.40.30.170:FF:000010">
    <property type="entry name" value="Efflux RND transporter periplasmic adaptor subunit"/>
    <property type="match status" value="1"/>
</dbReference>
<sequence>MNSKKIAVLVLLALAAGAGMTLLVASVWGIPGVAASSSSSDHDHDHDHDKKAESAGGEESGTYYTCPMHPSVVSDTPGACPVCQMDLIKKKKSGGGMDPQELAAMGKVSLSPTQRVLANVQVTEVEAKDAKSEIRAVGIVTYDETGLATIPSWVNGRIERLLVEETGATVRRGQPVIKIYSPELLTAQEEFLVALDNTEFDKTLITSARRRLKLLGMSERQIAQLEKAGKPREYVTMFAPNAGTITSLEVRQGQYVKEGTPLYEIADLSTVWVEADVYEHHLEEVKEGMKVRVTAEAFAGESLEGEVTFIHPTLESETRTVKVRIELDNDDERLKPGMYASVFFKKDDADSEADELVVPKSAVIRGGKSSSVYVEVDDNVFERREVELGRATDDYLVIKSGVKAGETVAYQGGFLLDSEVQLNSFGGSESHHGKHGGGGEEVEELAPEDVPKEGKKFDPPVPSAAVPDGMWYCDMGTSHWIQHEKGDGECPVCGMFLKQKADAGEGTTEGTGDTGKNTTKEK</sequence>
<feature type="compositionally biased region" description="Basic and acidic residues" evidence="3">
    <location>
        <begin position="40"/>
        <end position="53"/>
    </location>
</feature>
<evidence type="ECO:0000259" key="4">
    <source>
        <dbReference type="Pfam" id="PF19335"/>
    </source>
</evidence>
<evidence type="ECO:0000259" key="8">
    <source>
        <dbReference type="Pfam" id="PF25975"/>
    </source>
</evidence>
<dbReference type="EMBL" id="CP041186">
    <property type="protein sequence ID" value="QDG50148.1"/>
    <property type="molecule type" value="Genomic_DNA"/>
</dbReference>
<feature type="domain" description="CusB-like barrel-sandwich hybrid" evidence="6">
    <location>
        <begin position="148"/>
        <end position="266"/>
    </location>
</feature>
<dbReference type="Pfam" id="PF25975">
    <property type="entry name" value="CzcB_C"/>
    <property type="match status" value="1"/>
</dbReference>
<dbReference type="Proteomes" id="UP000315995">
    <property type="component" value="Chromosome"/>
</dbReference>
<dbReference type="GO" id="GO:0060003">
    <property type="term" value="P:copper ion export"/>
    <property type="evidence" value="ECO:0007669"/>
    <property type="project" value="TreeGrafter"/>
</dbReference>
<evidence type="ECO:0000259" key="7">
    <source>
        <dbReference type="Pfam" id="PF25954"/>
    </source>
</evidence>
<evidence type="ECO:0000256" key="2">
    <source>
        <dbReference type="ARBA" id="ARBA00022448"/>
    </source>
</evidence>
<dbReference type="InterPro" id="IPR058792">
    <property type="entry name" value="Beta-barrel_RND_2"/>
</dbReference>
<gene>
    <name evidence="9" type="ORF">FIV42_05185</name>
</gene>
<protein>
    <submittedName>
        <fullName evidence="9">Efflux RND transporter periplasmic adaptor subunit</fullName>
    </submittedName>
</protein>
<evidence type="ECO:0000313" key="10">
    <source>
        <dbReference type="Proteomes" id="UP000315995"/>
    </source>
</evidence>
<dbReference type="InterPro" id="IPR058791">
    <property type="entry name" value="3HB_CusB"/>
</dbReference>
<dbReference type="GO" id="GO:0016020">
    <property type="term" value="C:membrane"/>
    <property type="evidence" value="ECO:0007669"/>
    <property type="project" value="InterPro"/>
</dbReference>
<dbReference type="Gene3D" id="2.40.420.20">
    <property type="match status" value="1"/>
</dbReference>
<evidence type="ECO:0000256" key="3">
    <source>
        <dbReference type="SAM" id="MobiDB-lite"/>
    </source>
</evidence>
<keyword evidence="2" id="KW-0813">Transport</keyword>
<name>A0A4Y6PPA4_PERCE</name>
<feature type="domain" description="CzcB-like C-terminal circularly permuted SH3-like" evidence="8">
    <location>
        <begin position="357"/>
        <end position="416"/>
    </location>
</feature>
<organism evidence="9 10">
    <name type="scientific">Persicimonas caeni</name>
    <dbReference type="NCBI Taxonomy" id="2292766"/>
    <lineage>
        <taxon>Bacteria</taxon>
        <taxon>Deltaproteobacteria</taxon>
        <taxon>Bradymonadales</taxon>
        <taxon>Bradymonadaceae</taxon>
        <taxon>Persicimonas</taxon>
    </lineage>
</organism>
<dbReference type="PANTHER" id="PTHR30097">
    <property type="entry name" value="CATION EFFLUX SYSTEM PROTEIN CUSB"/>
    <property type="match status" value="1"/>
</dbReference>
<feature type="domain" description="CusB-like beta-barrel" evidence="7">
    <location>
        <begin position="270"/>
        <end position="345"/>
    </location>
</feature>
<feature type="compositionally biased region" description="Basic and acidic residues" evidence="3">
    <location>
        <begin position="449"/>
        <end position="458"/>
    </location>
</feature>
<dbReference type="Pfam" id="PF25869">
    <property type="entry name" value="3HB_CusB"/>
    <property type="match status" value="1"/>
</dbReference>
<dbReference type="Gene3D" id="6.10.140.730">
    <property type="match status" value="1"/>
</dbReference>
<accession>A0A4Y6PPA4</accession>
<dbReference type="Pfam" id="PF25954">
    <property type="entry name" value="Beta-barrel_RND_2"/>
    <property type="match status" value="1"/>
</dbReference>
<dbReference type="RefSeq" id="WP_141196644.1">
    <property type="nucleotide sequence ID" value="NZ_CP041186.1"/>
</dbReference>
<dbReference type="Gene3D" id="2.40.30.170">
    <property type="match status" value="1"/>
</dbReference>